<dbReference type="Proteomes" id="UP000007879">
    <property type="component" value="Unassembled WGS sequence"/>
</dbReference>
<dbReference type="SUPFAM" id="SSF160369">
    <property type="entry name" value="Ribosomal protein L10-like"/>
    <property type="match status" value="1"/>
</dbReference>
<keyword evidence="5 6" id="KW-0687">Ribonucleoprotein</keyword>
<dbReference type="Gene3D" id="3.90.105.20">
    <property type="match status" value="1"/>
</dbReference>
<dbReference type="KEGG" id="aqu:100631438"/>
<dbReference type="InterPro" id="IPR040637">
    <property type="entry name" value="Ribosomal_uL10-like_insert"/>
</dbReference>
<dbReference type="Gene3D" id="3.30.70.1730">
    <property type="match status" value="1"/>
</dbReference>
<sequence>MGREDKATWKANYALRLMELFSEYSKVFIVGADNVGSKQMQQIRISLRGKGILLMGKNTTIRKIIRSALDTNPQLEKLLPHVKGNIGFVFTHEDLKDVRDLITDNKVSAPAKAGALAPIDVKIPPQNTGLGPEKTSFFQALRIQTKIARGTIEILGEVHIIKKDEKVGASEATLLQMLKIMPFSYGLVIFQVYDSGSVFSPDVLDISDDDLLKKFMLGVTNVASVSLAIGYPTTASVPHSIVNGFKNLLAIAVATDINFKEAEELKTLLSDPEALAAAMAASAAAAPKGGGEEKEEEKKEEAKKDESDEDSDDGMGFDLFGDD</sequence>
<dbReference type="RefSeq" id="XP_003384811.1">
    <property type="nucleotide sequence ID" value="XM_003384763.3"/>
</dbReference>
<evidence type="ECO:0000256" key="4">
    <source>
        <dbReference type="ARBA" id="ARBA00022980"/>
    </source>
</evidence>
<reference evidence="9" key="2">
    <citation type="submission" date="2024-06" db="UniProtKB">
        <authorList>
            <consortium name="EnsemblMetazoa"/>
        </authorList>
    </citation>
    <scope>IDENTIFICATION</scope>
</reference>
<feature type="region of interest" description="Disordered" evidence="7">
    <location>
        <begin position="280"/>
        <end position="323"/>
    </location>
</feature>
<dbReference type="PANTHER" id="PTHR45699:SF3">
    <property type="entry name" value="LARGE RIBOSOMAL SUBUNIT PROTEIN UL10"/>
    <property type="match status" value="1"/>
</dbReference>
<comment type="similarity">
    <text evidence="2 6">Belongs to the universal ribosomal protein uL10 family.</text>
</comment>
<reference evidence="10" key="1">
    <citation type="journal article" date="2010" name="Nature">
        <title>The Amphimedon queenslandica genome and the evolution of animal complexity.</title>
        <authorList>
            <person name="Srivastava M."/>
            <person name="Simakov O."/>
            <person name="Chapman J."/>
            <person name="Fahey B."/>
            <person name="Gauthier M.E."/>
            <person name="Mitros T."/>
            <person name="Richards G.S."/>
            <person name="Conaco C."/>
            <person name="Dacre M."/>
            <person name="Hellsten U."/>
            <person name="Larroux C."/>
            <person name="Putnam N.H."/>
            <person name="Stanke M."/>
            <person name="Adamska M."/>
            <person name="Darling A."/>
            <person name="Degnan S.M."/>
            <person name="Oakley T.H."/>
            <person name="Plachetzki D.C."/>
            <person name="Zhai Y."/>
            <person name="Adamski M."/>
            <person name="Calcino A."/>
            <person name="Cummins S.F."/>
            <person name="Goodstein D.M."/>
            <person name="Harris C."/>
            <person name="Jackson D.J."/>
            <person name="Leys S.P."/>
            <person name="Shu S."/>
            <person name="Woodcroft B.J."/>
            <person name="Vervoort M."/>
            <person name="Kosik K.S."/>
            <person name="Manning G."/>
            <person name="Degnan B.M."/>
            <person name="Rokhsar D.S."/>
        </authorList>
    </citation>
    <scope>NUCLEOTIDE SEQUENCE [LARGE SCALE GENOMIC DNA]</scope>
</reference>
<evidence type="ECO:0000259" key="8">
    <source>
        <dbReference type="Pfam" id="PF17777"/>
    </source>
</evidence>
<evidence type="ECO:0000313" key="10">
    <source>
        <dbReference type="Proteomes" id="UP000007879"/>
    </source>
</evidence>
<proteinExistence type="inferred from homology"/>
<dbReference type="FunFam" id="3.90.105.20:FF:000001">
    <property type="entry name" value="60S acidic ribosomal protein P0"/>
    <property type="match status" value="1"/>
</dbReference>
<keyword evidence="4 6" id="KW-0689">Ribosomal protein</keyword>
<dbReference type="InterPro" id="IPR043141">
    <property type="entry name" value="Ribosomal_uL10-like_sf"/>
</dbReference>
<dbReference type="InterPro" id="IPR030670">
    <property type="entry name" value="uL10_eukaryotes"/>
</dbReference>
<keyword evidence="10" id="KW-1185">Reference proteome</keyword>
<dbReference type="GO" id="GO:0002181">
    <property type="term" value="P:cytoplasmic translation"/>
    <property type="evidence" value="ECO:0007669"/>
    <property type="project" value="TreeGrafter"/>
</dbReference>
<evidence type="ECO:0000256" key="1">
    <source>
        <dbReference type="ARBA" id="ARBA00002200"/>
    </source>
</evidence>
<accession>A0AAN0IC49</accession>
<evidence type="ECO:0000256" key="7">
    <source>
        <dbReference type="SAM" id="MobiDB-lite"/>
    </source>
</evidence>
<protein>
    <recommendedName>
        <fullName evidence="6">60S acidic ribosomal protein P0</fullName>
    </recommendedName>
</protein>
<organism evidence="9 10">
    <name type="scientific">Amphimedon queenslandica</name>
    <name type="common">Sponge</name>
    <dbReference type="NCBI Taxonomy" id="400682"/>
    <lineage>
        <taxon>Eukaryota</taxon>
        <taxon>Metazoa</taxon>
        <taxon>Porifera</taxon>
        <taxon>Demospongiae</taxon>
        <taxon>Heteroscleromorpha</taxon>
        <taxon>Haplosclerida</taxon>
        <taxon>Niphatidae</taxon>
        <taxon>Amphimedon</taxon>
    </lineage>
</organism>
<dbReference type="InterPro" id="IPR050323">
    <property type="entry name" value="Ribosomal_protein_uL10"/>
</dbReference>
<dbReference type="GO" id="GO:0070180">
    <property type="term" value="F:large ribosomal subunit rRNA binding"/>
    <property type="evidence" value="ECO:0007669"/>
    <property type="project" value="TreeGrafter"/>
</dbReference>
<feature type="compositionally biased region" description="Basic and acidic residues" evidence="7">
    <location>
        <begin position="290"/>
        <end position="306"/>
    </location>
</feature>
<dbReference type="Pfam" id="PF00466">
    <property type="entry name" value="Ribosomal_L10"/>
    <property type="match status" value="1"/>
</dbReference>
<name>A0AAN0IC49_AMPQE</name>
<feature type="compositionally biased region" description="Acidic residues" evidence="7">
    <location>
        <begin position="307"/>
        <end position="323"/>
    </location>
</feature>
<dbReference type="FunFam" id="3.30.70.1730:FF:000002">
    <property type="entry name" value="60S acidic ribosomal protein P0"/>
    <property type="match status" value="1"/>
</dbReference>
<evidence type="ECO:0000256" key="5">
    <source>
        <dbReference type="ARBA" id="ARBA00023274"/>
    </source>
</evidence>
<comment type="function">
    <text evidence="1 6">Ribosomal protein P0 is the functional equivalent of E.coli protein L10.</text>
</comment>
<dbReference type="GO" id="GO:0022625">
    <property type="term" value="C:cytosolic large ribosomal subunit"/>
    <property type="evidence" value="ECO:0007669"/>
    <property type="project" value="TreeGrafter"/>
</dbReference>
<dbReference type="GO" id="GO:0000027">
    <property type="term" value="P:ribosomal large subunit assembly"/>
    <property type="evidence" value="ECO:0007669"/>
    <property type="project" value="TreeGrafter"/>
</dbReference>
<keyword evidence="3" id="KW-0597">Phosphoprotein</keyword>
<dbReference type="InterPro" id="IPR043164">
    <property type="entry name" value="Ribosomal_uL10-like_insert_sf"/>
</dbReference>
<evidence type="ECO:0000256" key="6">
    <source>
        <dbReference type="PIRNR" id="PIRNR039087"/>
    </source>
</evidence>
<dbReference type="PIRSF" id="PIRSF039087">
    <property type="entry name" value="L10E"/>
    <property type="match status" value="1"/>
</dbReference>
<dbReference type="Pfam" id="PF00428">
    <property type="entry name" value="Ribosomal_60s"/>
    <property type="match status" value="1"/>
</dbReference>
<evidence type="ECO:0000256" key="3">
    <source>
        <dbReference type="ARBA" id="ARBA00022553"/>
    </source>
</evidence>
<dbReference type="GeneID" id="100631438"/>
<evidence type="ECO:0000313" key="9">
    <source>
        <dbReference type="EnsemblMetazoa" id="XP_003384811.1"/>
    </source>
</evidence>
<dbReference type="InterPro" id="IPR001790">
    <property type="entry name" value="Ribosomal_uL10"/>
</dbReference>
<dbReference type="CDD" id="cd05795">
    <property type="entry name" value="Ribosomal_P0_L10e"/>
    <property type="match status" value="1"/>
</dbReference>
<dbReference type="EnsemblMetazoa" id="XM_003384763.3">
    <property type="protein sequence ID" value="XP_003384811.1"/>
    <property type="gene ID" value="LOC100631438"/>
</dbReference>
<feature type="domain" description="Large ribosomal subunit protein uL10-like insertion" evidence="8">
    <location>
        <begin position="111"/>
        <end position="180"/>
    </location>
</feature>
<dbReference type="GO" id="GO:0003735">
    <property type="term" value="F:structural constituent of ribosome"/>
    <property type="evidence" value="ECO:0007669"/>
    <property type="project" value="TreeGrafter"/>
</dbReference>
<dbReference type="PANTHER" id="PTHR45699">
    <property type="entry name" value="60S ACIDIC RIBOSOMAL PROTEIN P0"/>
    <property type="match status" value="1"/>
</dbReference>
<evidence type="ECO:0000256" key="2">
    <source>
        <dbReference type="ARBA" id="ARBA00008889"/>
    </source>
</evidence>
<dbReference type="Pfam" id="PF17777">
    <property type="entry name" value="RL10P_insert"/>
    <property type="match status" value="1"/>
</dbReference>
<dbReference type="AlphaFoldDB" id="A0AAN0IC49"/>